<dbReference type="InterPro" id="IPR013739">
    <property type="entry name" value="Beta_galactosidase_C"/>
</dbReference>
<evidence type="ECO:0000259" key="12">
    <source>
        <dbReference type="Pfam" id="PF08532"/>
    </source>
</evidence>
<keyword evidence="5 8" id="KW-0378">Hydrolase</keyword>
<dbReference type="InterPro" id="IPR003476">
    <property type="entry name" value="Glyco_hydro_42"/>
</dbReference>
<name>A0A919PQ39_9ACTN</name>
<evidence type="ECO:0000256" key="3">
    <source>
        <dbReference type="ARBA" id="ARBA00012756"/>
    </source>
</evidence>
<evidence type="ECO:0000256" key="8">
    <source>
        <dbReference type="PIRNR" id="PIRNR001084"/>
    </source>
</evidence>
<dbReference type="InterPro" id="IPR013738">
    <property type="entry name" value="Beta_galactosidase_Trimer"/>
</dbReference>
<dbReference type="GO" id="GO:0006012">
    <property type="term" value="P:galactose metabolic process"/>
    <property type="evidence" value="ECO:0007669"/>
    <property type="project" value="InterPro"/>
</dbReference>
<evidence type="ECO:0000259" key="13">
    <source>
        <dbReference type="Pfam" id="PF08533"/>
    </source>
</evidence>
<feature type="binding site" evidence="10">
    <location>
        <position position="297"/>
    </location>
    <ligand>
        <name>substrate</name>
    </ligand>
</feature>
<dbReference type="Pfam" id="PF08533">
    <property type="entry name" value="Glyco_hydro_42C"/>
    <property type="match status" value="1"/>
</dbReference>
<keyword evidence="6" id="KW-0862">Zinc</keyword>
<dbReference type="PANTHER" id="PTHR36447">
    <property type="entry name" value="BETA-GALACTOSIDASE GANA"/>
    <property type="match status" value="1"/>
</dbReference>
<dbReference type="GO" id="GO:0046872">
    <property type="term" value="F:metal ion binding"/>
    <property type="evidence" value="ECO:0007669"/>
    <property type="project" value="UniProtKB-KW"/>
</dbReference>
<comment type="catalytic activity">
    <reaction evidence="1 8">
        <text>Hydrolysis of terminal non-reducing beta-D-galactose residues in beta-D-galactosides.</text>
        <dbReference type="EC" id="3.2.1.23"/>
    </reaction>
</comment>
<dbReference type="Gene3D" id="3.20.20.80">
    <property type="entry name" value="Glycosidases"/>
    <property type="match status" value="1"/>
</dbReference>
<dbReference type="AlphaFoldDB" id="A0A919PQ39"/>
<dbReference type="SUPFAM" id="SSF51445">
    <property type="entry name" value="(Trans)glycosidases"/>
    <property type="match status" value="1"/>
</dbReference>
<dbReference type="Gene3D" id="2.60.40.1180">
    <property type="entry name" value="Golgi alpha-mannosidase II"/>
    <property type="match status" value="1"/>
</dbReference>
<dbReference type="PIRSF" id="PIRSF001084">
    <property type="entry name" value="B-galactosidase"/>
    <property type="match status" value="1"/>
</dbReference>
<feature type="active site" description="Proton donor" evidence="9">
    <location>
        <position position="142"/>
    </location>
</feature>
<gene>
    <name evidence="14" type="ORF">Dsi01nite_060450</name>
</gene>
<dbReference type="RefSeq" id="WP_203849717.1">
    <property type="nucleotide sequence ID" value="NZ_BAAAVW010000021.1"/>
</dbReference>
<feature type="active site" description="Nucleophile" evidence="9">
    <location>
        <position position="289"/>
    </location>
</feature>
<dbReference type="InterPro" id="IPR013780">
    <property type="entry name" value="Glyco_hydro_b"/>
</dbReference>
<dbReference type="Pfam" id="PF02449">
    <property type="entry name" value="Glyco_hydro_42"/>
    <property type="match status" value="1"/>
</dbReference>
<protein>
    <recommendedName>
        <fullName evidence="3 8">Beta-galactosidase</fullName>
        <shortName evidence="8">Beta-gal</shortName>
        <ecNumber evidence="3 8">3.2.1.23</ecNumber>
    </recommendedName>
</protein>
<keyword evidence="4" id="KW-0479">Metal-binding</keyword>
<feature type="binding site" evidence="10">
    <location>
        <position position="103"/>
    </location>
    <ligand>
        <name>substrate</name>
    </ligand>
</feature>
<evidence type="ECO:0000259" key="11">
    <source>
        <dbReference type="Pfam" id="PF02449"/>
    </source>
</evidence>
<dbReference type="Gene3D" id="3.40.50.880">
    <property type="match status" value="1"/>
</dbReference>
<evidence type="ECO:0000256" key="7">
    <source>
        <dbReference type="ARBA" id="ARBA00023295"/>
    </source>
</evidence>
<dbReference type="EMBL" id="BONQ01000091">
    <property type="protein sequence ID" value="GIG48004.1"/>
    <property type="molecule type" value="Genomic_DNA"/>
</dbReference>
<dbReference type="EC" id="3.2.1.23" evidence="3 8"/>
<dbReference type="SUPFAM" id="SSF52317">
    <property type="entry name" value="Class I glutamine amidotransferase-like"/>
    <property type="match status" value="1"/>
</dbReference>
<dbReference type="InterPro" id="IPR013529">
    <property type="entry name" value="Glyco_hydro_42_N"/>
</dbReference>
<dbReference type="CDD" id="cd03143">
    <property type="entry name" value="A4_beta-galactosidase_middle_domain"/>
    <property type="match status" value="1"/>
</dbReference>
<organism evidence="14 15">
    <name type="scientific">Dactylosporangium siamense</name>
    <dbReference type="NCBI Taxonomy" id="685454"/>
    <lineage>
        <taxon>Bacteria</taxon>
        <taxon>Bacillati</taxon>
        <taxon>Actinomycetota</taxon>
        <taxon>Actinomycetes</taxon>
        <taxon>Micromonosporales</taxon>
        <taxon>Micromonosporaceae</taxon>
        <taxon>Dactylosporangium</taxon>
    </lineage>
</organism>
<feature type="binding site" evidence="10">
    <location>
        <position position="141"/>
    </location>
    <ligand>
        <name>substrate</name>
    </ligand>
</feature>
<reference evidence="14" key="1">
    <citation type="submission" date="2021-01" db="EMBL/GenBank/DDBJ databases">
        <title>Whole genome shotgun sequence of Dactylosporangium siamense NBRC 106093.</title>
        <authorList>
            <person name="Komaki H."/>
            <person name="Tamura T."/>
        </authorList>
    </citation>
    <scope>NUCLEOTIDE SEQUENCE</scope>
    <source>
        <strain evidence="14">NBRC 106093</strain>
    </source>
</reference>
<keyword evidence="15" id="KW-1185">Reference proteome</keyword>
<evidence type="ECO:0000256" key="5">
    <source>
        <dbReference type="ARBA" id="ARBA00022801"/>
    </source>
</evidence>
<dbReference type="GO" id="GO:0004565">
    <property type="term" value="F:beta-galactosidase activity"/>
    <property type="evidence" value="ECO:0007669"/>
    <property type="project" value="UniProtKB-EC"/>
</dbReference>
<dbReference type="InterPro" id="IPR017853">
    <property type="entry name" value="GH"/>
</dbReference>
<evidence type="ECO:0000313" key="14">
    <source>
        <dbReference type="EMBL" id="GIG48004.1"/>
    </source>
</evidence>
<feature type="domain" description="Beta-galactosidase trimerisation" evidence="12">
    <location>
        <begin position="379"/>
        <end position="585"/>
    </location>
</feature>
<evidence type="ECO:0000256" key="2">
    <source>
        <dbReference type="ARBA" id="ARBA00005940"/>
    </source>
</evidence>
<dbReference type="InterPro" id="IPR029062">
    <property type="entry name" value="Class_I_gatase-like"/>
</dbReference>
<feature type="domain" description="Glycoside hydrolase family 42 N-terminal" evidence="11">
    <location>
        <begin position="7"/>
        <end position="365"/>
    </location>
</feature>
<evidence type="ECO:0000313" key="15">
    <source>
        <dbReference type="Proteomes" id="UP000660611"/>
    </source>
</evidence>
<dbReference type="Pfam" id="PF08532">
    <property type="entry name" value="Glyco_hydro_42M"/>
    <property type="match status" value="1"/>
</dbReference>
<feature type="domain" description="Beta-galactosidase C-terminal" evidence="13">
    <location>
        <begin position="598"/>
        <end position="653"/>
    </location>
</feature>
<sequence length="657" mass="71106">MHFGTSWYPEQWPVRRWETDLRLMAEAGMTVVRLGDFAWSRLEPSPGHYELQWLVDAVDAAAAHGLACVVTTPTAGPPAWLTAGWPEVLAVDAQGRRASHGNRTHAALSSPRYREFCVGIAEAMARRLGDHPDVLGWQIDNEINTVSFDDATRATFQQWLRGRYGTTEELNRRWSTVFWSQEYTDWAQIPLPTGPAHPSLALAWRRFVSETFRDHLEAQAAVVRAHARPGQWISANVMTWFGGFDQTALAAQVDLVGLDYYPGHLDHPDAGGAHAAVRGLKRRNHWVMEVQPGSNCWAGVNHTLDRGEARRIAWNAVGHGADGLLYWQWRAAPGGQEQYHGTLIGADGEPRPFYTEAAEVGREFAAAAAALAGTEVSTDVAILSGDEDRWAIGNQRHHRDFDPVEHLLTFYRPLRLAGLQPDILAPDAALHGYRLVVAPSLHLVDDAGTAALLDWVRAGGHLLLGARTGVKDRENALLPSRPPGPLGVAGIRVAEFYALEHPVPVSGPLLGATEASASIWAEWLTVTGGDARVLLRYGPANGWLDGEPAVVAVPFGAGQVTYCGAWLDPVAMTALVRQVVAQAGLAVATDGADGTDRVEVCRRVGPDGADVLILINHDDRERSVTLPVSRPDLLIGGDAGTVVTLPPGGVRVLGAAN</sequence>
<proteinExistence type="inferred from homology"/>
<evidence type="ECO:0000256" key="1">
    <source>
        <dbReference type="ARBA" id="ARBA00001412"/>
    </source>
</evidence>
<comment type="caution">
    <text evidence="14">The sequence shown here is derived from an EMBL/GenBank/DDBJ whole genome shotgun (WGS) entry which is preliminary data.</text>
</comment>
<accession>A0A919PQ39</accession>
<dbReference type="PANTHER" id="PTHR36447:SF2">
    <property type="entry name" value="BETA-GALACTOSIDASE YESZ"/>
    <property type="match status" value="1"/>
</dbReference>
<evidence type="ECO:0000256" key="10">
    <source>
        <dbReference type="PIRSR" id="PIRSR001084-2"/>
    </source>
</evidence>
<evidence type="ECO:0000256" key="9">
    <source>
        <dbReference type="PIRSR" id="PIRSR001084-1"/>
    </source>
</evidence>
<dbReference type="GO" id="GO:0009341">
    <property type="term" value="C:beta-galactosidase complex"/>
    <property type="evidence" value="ECO:0007669"/>
    <property type="project" value="InterPro"/>
</dbReference>
<evidence type="ECO:0000256" key="6">
    <source>
        <dbReference type="ARBA" id="ARBA00022833"/>
    </source>
</evidence>
<keyword evidence="7 8" id="KW-0326">Glycosidase</keyword>
<dbReference type="Proteomes" id="UP000660611">
    <property type="component" value="Unassembled WGS sequence"/>
</dbReference>
<evidence type="ECO:0000256" key="4">
    <source>
        <dbReference type="ARBA" id="ARBA00022723"/>
    </source>
</evidence>
<comment type="similarity">
    <text evidence="2 8">Belongs to the glycosyl hydrolase 42 family.</text>
</comment>